<sequence>MSRQLAEYSATARLIDGRLVSLRRLTAQDAEATLAFHQRLTDFERYYRFFTLNQIDLEHLVQSITEASDDRYSLGAFDADRLIGVVHYVVVRDDPNVAEVAVAVAHEDHSLGVGTALLKHLAHIARAHGIERFVADVLSENHLMLTVLFDLGWCCKPTYYGAIQHVEIELPDVPDELSSGANAIP</sequence>
<dbReference type="RefSeq" id="WP_096288170.1">
    <property type="nucleotide sequence ID" value="NZ_FXEG02000003.1"/>
</dbReference>
<feature type="domain" description="N-acetyltransferase" evidence="1">
    <location>
        <begin position="20"/>
        <end position="173"/>
    </location>
</feature>
<organism evidence="2 3">
    <name type="scientific">Mycobacterium ahvazicum</name>
    <dbReference type="NCBI Taxonomy" id="1964395"/>
    <lineage>
        <taxon>Bacteria</taxon>
        <taxon>Bacillati</taxon>
        <taxon>Actinomycetota</taxon>
        <taxon>Actinomycetes</taxon>
        <taxon>Mycobacteriales</taxon>
        <taxon>Mycobacteriaceae</taxon>
        <taxon>Mycobacterium</taxon>
        <taxon>Mycobacterium simiae complex</taxon>
    </lineage>
</organism>
<name>A0A2K4YC72_9MYCO</name>
<evidence type="ECO:0000313" key="3">
    <source>
        <dbReference type="Proteomes" id="UP000236318"/>
    </source>
</evidence>
<gene>
    <name evidence="2" type="ORF">MAAFP003_3050</name>
</gene>
<dbReference type="GO" id="GO:0016747">
    <property type="term" value="F:acyltransferase activity, transferring groups other than amino-acyl groups"/>
    <property type="evidence" value="ECO:0007669"/>
    <property type="project" value="InterPro"/>
</dbReference>
<reference evidence="2" key="1">
    <citation type="submission" date="2018-01" db="EMBL/GenBank/DDBJ databases">
        <authorList>
            <consortium name="Urmite Genomes"/>
        </authorList>
    </citation>
    <scope>NUCLEOTIDE SEQUENCE [LARGE SCALE GENOMIC DNA]</scope>
    <source>
        <strain evidence="2">AFP003</strain>
    </source>
</reference>
<dbReference type="Pfam" id="PF00583">
    <property type="entry name" value="Acetyltransf_1"/>
    <property type="match status" value="1"/>
</dbReference>
<dbReference type="OrthoDB" id="3788759at2"/>
<dbReference type="PROSITE" id="PS51186">
    <property type="entry name" value="GNAT"/>
    <property type="match status" value="1"/>
</dbReference>
<dbReference type="Proteomes" id="UP000236318">
    <property type="component" value="Unassembled WGS sequence"/>
</dbReference>
<keyword evidence="3" id="KW-1185">Reference proteome</keyword>
<dbReference type="InterPro" id="IPR016181">
    <property type="entry name" value="Acyl_CoA_acyltransferase"/>
</dbReference>
<dbReference type="EMBL" id="FXEG02000003">
    <property type="protein sequence ID" value="SOX54374.1"/>
    <property type="molecule type" value="Genomic_DNA"/>
</dbReference>
<proteinExistence type="predicted"/>
<protein>
    <submittedName>
        <fullName evidence="2">N-acetyltransferase</fullName>
    </submittedName>
</protein>
<dbReference type="InterPro" id="IPR000182">
    <property type="entry name" value="GNAT_dom"/>
</dbReference>
<dbReference type="Gene3D" id="3.40.630.30">
    <property type="match status" value="1"/>
</dbReference>
<dbReference type="AlphaFoldDB" id="A0A2K4YC72"/>
<evidence type="ECO:0000313" key="2">
    <source>
        <dbReference type="EMBL" id="SOX54374.1"/>
    </source>
</evidence>
<comment type="caution">
    <text evidence="2">The sequence shown here is derived from an EMBL/GenBank/DDBJ whole genome shotgun (WGS) entry which is preliminary data.</text>
</comment>
<dbReference type="CDD" id="cd04301">
    <property type="entry name" value="NAT_SF"/>
    <property type="match status" value="1"/>
</dbReference>
<evidence type="ECO:0000259" key="1">
    <source>
        <dbReference type="PROSITE" id="PS51186"/>
    </source>
</evidence>
<accession>A0A2K4YC72</accession>
<dbReference type="SUPFAM" id="SSF55729">
    <property type="entry name" value="Acyl-CoA N-acyltransferases (Nat)"/>
    <property type="match status" value="1"/>
</dbReference>